<protein>
    <submittedName>
        <fullName evidence="1">Uncharacterized protein</fullName>
    </submittedName>
</protein>
<name>X1JGY2_9ZZZZ</name>
<organism evidence="1">
    <name type="scientific">marine sediment metagenome</name>
    <dbReference type="NCBI Taxonomy" id="412755"/>
    <lineage>
        <taxon>unclassified sequences</taxon>
        <taxon>metagenomes</taxon>
        <taxon>ecological metagenomes</taxon>
    </lineage>
</organism>
<evidence type="ECO:0000313" key="1">
    <source>
        <dbReference type="EMBL" id="GAH68988.1"/>
    </source>
</evidence>
<dbReference type="EMBL" id="BARU01030941">
    <property type="protein sequence ID" value="GAH68988.1"/>
    <property type="molecule type" value="Genomic_DNA"/>
</dbReference>
<reference evidence="1" key="1">
    <citation type="journal article" date="2014" name="Front. Microbiol.">
        <title>High frequency of phylogenetically diverse reductive dehalogenase-homologous genes in deep subseafloor sedimentary metagenomes.</title>
        <authorList>
            <person name="Kawai M."/>
            <person name="Futagami T."/>
            <person name="Toyoda A."/>
            <person name="Takaki Y."/>
            <person name="Nishi S."/>
            <person name="Hori S."/>
            <person name="Arai W."/>
            <person name="Tsubouchi T."/>
            <person name="Morono Y."/>
            <person name="Uchiyama I."/>
            <person name="Ito T."/>
            <person name="Fujiyama A."/>
            <person name="Inagaki F."/>
            <person name="Takami H."/>
        </authorList>
    </citation>
    <scope>NUCLEOTIDE SEQUENCE</scope>
    <source>
        <strain evidence="1">Expedition CK06-06</strain>
    </source>
</reference>
<gene>
    <name evidence="1" type="ORF">S03H2_49003</name>
</gene>
<proteinExistence type="predicted"/>
<sequence>MREYHMANAIAMTAIAAAVILAARAAVIGPRGADAKSVSGAGKVGS</sequence>
<accession>X1JGY2</accession>
<comment type="caution">
    <text evidence="1">The sequence shown here is derived from an EMBL/GenBank/DDBJ whole genome shotgun (WGS) entry which is preliminary data.</text>
</comment>
<dbReference type="AlphaFoldDB" id="X1JGY2"/>
<feature type="non-terminal residue" evidence="1">
    <location>
        <position position="46"/>
    </location>
</feature>